<evidence type="ECO:0000256" key="1">
    <source>
        <dbReference type="SAM" id="MobiDB-lite"/>
    </source>
</evidence>
<proteinExistence type="predicted"/>
<dbReference type="KEGG" id="abas:ACPOL_4311"/>
<reference evidence="2 3" key="1">
    <citation type="journal article" date="2018" name="Front. Microbiol.">
        <title>Hydrolytic Capabilities as a Key to Environmental Success: Chitinolytic and Cellulolytic Acidobacteria From Acidic Sub-arctic Soils and Boreal Peatlands.</title>
        <authorList>
            <person name="Belova S.E."/>
            <person name="Ravin N.V."/>
            <person name="Pankratov T.A."/>
            <person name="Rakitin A.L."/>
            <person name="Ivanova A.A."/>
            <person name="Beletsky A.V."/>
            <person name="Mardanov A.V."/>
            <person name="Sinninghe Damste J.S."/>
            <person name="Dedysh S.N."/>
        </authorList>
    </citation>
    <scope>NUCLEOTIDE SEQUENCE [LARGE SCALE GENOMIC DNA]</scope>
    <source>
        <strain evidence="2 3">SBC82</strain>
    </source>
</reference>
<organism evidence="2 3">
    <name type="scientific">Acidisarcina polymorpha</name>
    <dbReference type="NCBI Taxonomy" id="2211140"/>
    <lineage>
        <taxon>Bacteria</taxon>
        <taxon>Pseudomonadati</taxon>
        <taxon>Acidobacteriota</taxon>
        <taxon>Terriglobia</taxon>
        <taxon>Terriglobales</taxon>
        <taxon>Acidobacteriaceae</taxon>
        <taxon>Acidisarcina</taxon>
    </lineage>
</organism>
<sequence length="37" mass="3871">MLALSIGGSAQLRKSTRKASPFRTGPIVRGLSGFHTA</sequence>
<evidence type="ECO:0000313" key="2">
    <source>
        <dbReference type="EMBL" id="AXC13586.1"/>
    </source>
</evidence>
<evidence type="ECO:0000313" key="3">
    <source>
        <dbReference type="Proteomes" id="UP000253606"/>
    </source>
</evidence>
<feature type="region of interest" description="Disordered" evidence="1">
    <location>
        <begin position="1"/>
        <end position="37"/>
    </location>
</feature>
<protein>
    <submittedName>
        <fullName evidence="2">Uncharacterized protein</fullName>
    </submittedName>
</protein>
<dbReference type="AlphaFoldDB" id="A0A2Z5G4X9"/>
<name>A0A2Z5G4X9_9BACT</name>
<dbReference type="Proteomes" id="UP000253606">
    <property type="component" value="Chromosome"/>
</dbReference>
<gene>
    <name evidence="2" type="ORF">ACPOL_4311</name>
</gene>
<accession>A0A2Z5G4X9</accession>
<keyword evidence="3" id="KW-1185">Reference proteome</keyword>
<dbReference type="EMBL" id="CP030840">
    <property type="protein sequence ID" value="AXC13586.1"/>
    <property type="molecule type" value="Genomic_DNA"/>
</dbReference>